<proteinExistence type="predicted"/>
<dbReference type="RefSeq" id="WP_345030207.1">
    <property type="nucleotide sequence ID" value="NZ_BAABEY010000026.1"/>
</dbReference>
<keyword evidence="2" id="KW-1185">Reference proteome</keyword>
<evidence type="ECO:0000313" key="1">
    <source>
        <dbReference type="EMBL" id="GAA4441962.1"/>
    </source>
</evidence>
<dbReference type="SUPFAM" id="SSF55961">
    <property type="entry name" value="Bet v1-like"/>
    <property type="match status" value="1"/>
</dbReference>
<organism evidence="1 2">
    <name type="scientific">Ravibacter arvi</name>
    <dbReference type="NCBI Taxonomy" id="2051041"/>
    <lineage>
        <taxon>Bacteria</taxon>
        <taxon>Pseudomonadati</taxon>
        <taxon>Bacteroidota</taxon>
        <taxon>Cytophagia</taxon>
        <taxon>Cytophagales</taxon>
        <taxon>Spirosomataceae</taxon>
        <taxon>Ravibacter</taxon>
    </lineage>
</organism>
<accession>A0ABP8M1B0</accession>
<dbReference type="CDD" id="cd07818">
    <property type="entry name" value="SRPBCC_1"/>
    <property type="match status" value="1"/>
</dbReference>
<protein>
    <submittedName>
        <fullName evidence="1">SRPBCC family protein</fullName>
    </submittedName>
</protein>
<dbReference type="InterPro" id="IPR023393">
    <property type="entry name" value="START-like_dom_sf"/>
</dbReference>
<name>A0ABP8M1B0_9BACT</name>
<dbReference type="EMBL" id="BAABEY010000026">
    <property type="protein sequence ID" value="GAA4441962.1"/>
    <property type="molecule type" value="Genomic_DNA"/>
</dbReference>
<sequence>MKTLKKILIVLVVLVAIPLIVALFVPKTFKTERSIVIDKPRQEVFDYLKYIKNQDHYGVWQLSDPGMKKNYEGTDGTVGFKYSWDSEKLGKGSQRITGIQEGERLDAELDFGFGEPAKSYFLTEAAGAEQTKVTWGISGQSPYPFNLMGLFYDMGKDFDQGLTNLKAQLEK</sequence>
<comment type="caution">
    <text evidence="1">The sequence shown here is derived from an EMBL/GenBank/DDBJ whole genome shotgun (WGS) entry which is preliminary data.</text>
</comment>
<evidence type="ECO:0000313" key="2">
    <source>
        <dbReference type="Proteomes" id="UP001501508"/>
    </source>
</evidence>
<dbReference type="Gene3D" id="3.30.530.20">
    <property type="match status" value="1"/>
</dbReference>
<reference evidence="2" key="1">
    <citation type="journal article" date="2019" name="Int. J. Syst. Evol. Microbiol.">
        <title>The Global Catalogue of Microorganisms (GCM) 10K type strain sequencing project: providing services to taxonomists for standard genome sequencing and annotation.</title>
        <authorList>
            <consortium name="The Broad Institute Genomics Platform"/>
            <consortium name="The Broad Institute Genome Sequencing Center for Infectious Disease"/>
            <person name="Wu L."/>
            <person name="Ma J."/>
        </authorList>
    </citation>
    <scope>NUCLEOTIDE SEQUENCE [LARGE SCALE GENOMIC DNA]</scope>
    <source>
        <strain evidence="2">JCM 31920</strain>
    </source>
</reference>
<dbReference type="Proteomes" id="UP001501508">
    <property type="component" value="Unassembled WGS sequence"/>
</dbReference>
<gene>
    <name evidence="1" type="ORF">GCM10023091_27950</name>
</gene>